<dbReference type="Proteomes" id="UP001162156">
    <property type="component" value="Unassembled WGS sequence"/>
</dbReference>
<sequence>MDTPITVSSTSTLPPNKSDFLQLNYSSGKHNDSIISIDSTSYERVPVSWDKKKIAFSRTESNTSLTNIQKVSNWIKSIEGEEPKSDSVVVDLRNDIEDCNKTFSESIAVMDSTNKDTVPDSKSVILFRCDFNKSVTAKTYYPPLNPFNRATPLINCFKNEEDTKITSTGVKISNNMDHTPKKVSLKNTSKKVAQKHLLLKRPDSSKLINYPSQINNKFSIENESCCLKLNDEKSDGSSDVYEVPLSPESRKKELCSYLQLMNPADKKESFILQNRRSTRVRNLAAMQEKKKWSVKLNAQKKTM</sequence>
<name>A0AAV8ZHD5_9CUCU</name>
<evidence type="ECO:0000313" key="1">
    <source>
        <dbReference type="EMBL" id="KAJ8963884.1"/>
    </source>
</evidence>
<reference evidence="1" key="1">
    <citation type="journal article" date="2023" name="Insect Mol. Biol.">
        <title>Genome sequencing provides insights into the evolution of gene families encoding plant cell wall-degrading enzymes in longhorned beetles.</title>
        <authorList>
            <person name="Shin N.R."/>
            <person name="Okamura Y."/>
            <person name="Kirsch R."/>
            <person name="Pauchet Y."/>
        </authorList>
    </citation>
    <scope>NUCLEOTIDE SEQUENCE</scope>
    <source>
        <strain evidence="1">RBIC_L_NR</strain>
    </source>
</reference>
<protein>
    <submittedName>
        <fullName evidence="1">Uncharacterized protein</fullName>
    </submittedName>
</protein>
<comment type="caution">
    <text evidence="1">The sequence shown here is derived from an EMBL/GenBank/DDBJ whole genome shotgun (WGS) entry which is preliminary data.</text>
</comment>
<organism evidence="1 2">
    <name type="scientific">Rhamnusium bicolor</name>
    <dbReference type="NCBI Taxonomy" id="1586634"/>
    <lineage>
        <taxon>Eukaryota</taxon>
        <taxon>Metazoa</taxon>
        <taxon>Ecdysozoa</taxon>
        <taxon>Arthropoda</taxon>
        <taxon>Hexapoda</taxon>
        <taxon>Insecta</taxon>
        <taxon>Pterygota</taxon>
        <taxon>Neoptera</taxon>
        <taxon>Endopterygota</taxon>
        <taxon>Coleoptera</taxon>
        <taxon>Polyphaga</taxon>
        <taxon>Cucujiformia</taxon>
        <taxon>Chrysomeloidea</taxon>
        <taxon>Cerambycidae</taxon>
        <taxon>Lepturinae</taxon>
        <taxon>Rhagiini</taxon>
        <taxon>Rhamnusium</taxon>
    </lineage>
</organism>
<dbReference type="EMBL" id="JANEYF010001469">
    <property type="protein sequence ID" value="KAJ8963884.1"/>
    <property type="molecule type" value="Genomic_DNA"/>
</dbReference>
<keyword evidence="2" id="KW-1185">Reference proteome</keyword>
<accession>A0AAV8ZHD5</accession>
<gene>
    <name evidence="1" type="ORF">NQ314_005320</name>
</gene>
<proteinExistence type="predicted"/>
<dbReference type="AlphaFoldDB" id="A0AAV8ZHD5"/>
<evidence type="ECO:0000313" key="2">
    <source>
        <dbReference type="Proteomes" id="UP001162156"/>
    </source>
</evidence>